<sequence>MKRWKRKAAEPMTTTTEKTSLIKVGEEVQRVKEFFNTPAIKEGLQRALPQAGVSFERLMSTLVSCVHKKPGLLLCERGSLFQSIVRAAQMGLEIDSPLGHAHLVPFGGQVQLIIGYKGLITLAYRDPHLVSLEAHAVGPHDDFEYRLGTKPFIDHKPDLKQWTLEPETLVAVYAVAKMRNGGEVIEIVPGGVIEQLCTDQIAKHKGESPWRYHFGAQARKTAIRRIANHLPKSAEDSTRQWYEALEHERRAETGQVTAAAELPESPELSEPFIESGEAIPEPTVWDADSVETIPLTVYFFVGKIEGEEVLCITGSDASVAAIRNVLTRKKEGLG</sequence>
<proteinExistence type="predicted"/>
<feature type="non-terminal residue" evidence="1">
    <location>
        <position position="334"/>
    </location>
</feature>
<accession>A0A0F8YM51</accession>
<dbReference type="EMBL" id="LAZR01052667">
    <property type="protein sequence ID" value="KKK82453.1"/>
    <property type="molecule type" value="Genomic_DNA"/>
</dbReference>
<protein>
    <submittedName>
        <fullName evidence="1">Uncharacterized protein</fullName>
    </submittedName>
</protein>
<evidence type="ECO:0000313" key="1">
    <source>
        <dbReference type="EMBL" id="KKK82453.1"/>
    </source>
</evidence>
<name>A0A0F8YM51_9ZZZZ</name>
<reference evidence="1" key="1">
    <citation type="journal article" date="2015" name="Nature">
        <title>Complex archaea that bridge the gap between prokaryotes and eukaryotes.</title>
        <authorList>
            <person name="Spang A."/>
            <person name="Saw J.H."/>
            <person name="Jorgensen S.L."/>
            <person name="Zaremba-Niedzwiedzka K."/>
            <person name="Martijn J."/>
            <person name="Lind A.E."/>
            <person name="van Eijk R."/>
            <person name="Schleper C."/>
            <person name="Guy L."/>
            <person name="Ettema T.J."/>
        </authorList>
    </citation>
    <scope>NUCLEOTIDE SEQUENCE</scope>
</reference>
<dbReference type="GO" id="GO:0006259">
    <property type="term" value="P:DNA metabolic process"/>
    <property type="evidence" value="ECO:0007669"/>
    <property type="project" value="InterPro"/>
</dbReference>
<dbReference type="AlphaFoldDB" id="A0A0F8YM51"/>
<dbReference type="Pfam" id="PF03837">
    <property type="entry name" value="RecT"/>
    <property type="match status" value="1"/>
</dbReference>
<dbReference type="GO" id="GO:0003677">
    <property type="term" value="F:DNA binding"/>
    <property type="evidence" value="ECO:0007669"/>
    <property type="project" value="InterPro"/>
</dbReference>
<dbReference type="InterPro" id="IPR004590">
    <property type="entry name" value="ssDNA_annealing_RecT"/>
</dbReference>
<dbReference type="NCBIfam" id="TIGR00616">
    <property type="entry name" value="rect"/>
    <property type="match status" value="1"/>
</dbReference>
<dbReference type="InterPro" id="IPR018330">
    <property type="entry name" value="RecT_fam"/>
</dbReference>
<gene>
    <name evidence="1" type="ORF">LCGC14_2803230</name>
</gene>
<comment type="caution">
    <text evidence="1">The sequence shown here is derived from an EMBL/GenBank/DDBJ whole genome shotgun (WGS) entry which is preliminary data.</text>
</comment>
<organism evidence="1">
    <name type="scientific">marine sediment metagenome</name>
    <dbReference type="NCBI Taxonomy" id="412755"/>
    <lineage>
        <taxon>unclassified sequences</taxon>
        <taxon>metagenomes</taxon>
        <taxon>ecological metagenomes</taxon>
    </lineage>
</organism>